<keyword evidence="3" id="KW-0732">Signal</keyword>
<organism evidence="4 5">
    <name type="scientific">Luteolibacter ambystomatis</name>
    <dbReference type="NCBI Taxonomy" id="2824561"/>
    <lineage>
        <taxon>Bacteria</taxon>
        <taxon>Pseudomonadati</taxon>
        <taxon>Verrucomicrobiota</taxon>
        <taxon>Verrucomicrobiia</taxon>
        <taxon>Verrucomicrobiales</taxon>
        <taxon>Verrucomicrobiaceae</taxon>
        <taxon>Luteolibacter</taxon>
    </lineage>
</organism>
<dbReference type="SUPFAM" id="SSF63829">
    <property type="entry name" value="Calcium-dependent phosphotriesterase"/>
    <property type="match status" value="1"/>
</dbReference>
<dbReference type="InterPro" id="IPR017996">
    <property type="entry name" value="MRJP/yellow-related"/>
</dbReference>
<evidence type="ECO:0000313" key="4">
    <source>
        <dbReference type="EMBL" id="QUE53209.1"/>
    </source>
</evidence>
<dbReference type="PANTHER" id="PTHR10009">
    <property type="entry name" value="PROTEIN YELLOW-RELATED"/>
    <property type="match status" value="1"/>
</dbReference>
<dbReference type="KEGG" id="lamb:KBB96_09980"/>
<evidence type="ECO:0000313" key="5">
    <source>
        <dbReference type="Proteomes" id="UP000676169"/>
    </source>
</evidence>
<dbReference type="EMBL" id="CP073100">
    <property type="protein sequence ID" value="QUE53209.1"/>
    <property type="molecule type" value="Genomic_DNA"/>
</dbReference>
<dbReference type="GO" id="GO:0005576">
    <property type="term" value="C:extracellular region"/>
    <property type="evidence" value="ECO:0007669"/>
    <property type="project" value="UniProtKB-SubCell"/>
</dbReference>
<dbReference type="Pfam" id="PF03022">
    <property type="entry name" value="MRJP"/>
    <property type="match status" value="1"/>
</dbReference>
<keyword evidence="5" id="KW-1185">Reference proteome</keyword>
<dbReference type="Gene3D" id="2.120.10.30">
    <property type="entry name" value="TolB, C-terminal domain"/>
    <property type="match status" value="1"/>
</dbReference>
<evidence type="ECO:0000256" key="1">
    <source>
        <dbReference type="ARBA" id="ARBA00004613"/>
    </source>
</evidence>
<dbReference type="RefSeq" id="WP_211634551.1">
    <property type="nucleotide sequence ID" value="NZ_CP073100.1"/>
</dbReference>
<keyword evidence="2" id="KW-0964">Secreted</keyword>
<gene>
    <name evidence="4" type="ORF">KBB96_09980</name>
</gene>
<dbReference type="InterPro" id="IPR011042">
    <property type="entry name" value="6-blade_b-propeller_TolB-like"/>
</dbReference>
<accession>A0A975J3A5</accession>
<name>A0A975J3A5_9BACT</name>
<dbReference type="Proteomes" id="UP000676169">
    <property type="component" value="Chromosome"/>
</dbReference>
<proteinExistence type="predicted"/>
<dbReference type="AlphaFoldDB" id="A0A975J3A5"/>
<feature type="signal peptide" evidence="3">
    <location>
        <begin position="1"/>
        <end position="18"/>
    </location>
</feature>
<dbReference type="PANTHER" id="PTHR10009:SF18">
    <property type="entry name" value="PROTEIN YELLOW-LIKE PROTEIN"/>
    <property type="match status" value="1"/>
</dbReference>
<comment type="subcellular location">
    <subcellularLocation>
        <location evidence="1">Secreted</location>
    </subcellularLocation>
</comment>
<evidence type="ECO:0000256" key="2">
    <source>
        <dbReference type="ARBA" id="ARBA00022525"/>
    </source>
</evidence>
<protein>
    <submittedName>
        <fullName evidence="4">SMP-30/gluconolactonase/LRE family protein</fullName>
    </submittedName>
</protein>
<evidence type="ECO:0000256" key="3">
    <source>
        <dbReference type="SAM" id="SignalP"/>
    </source>
</evidence>
<feature type="chain" id="PRO_5037202628" evidence="3">
    <location>
        <begin position="19"/>
        <end position="357"/>
    </location>
</feature>
<sequence length="357" mass="39035">MRSSFLAVLFAATSVTQADPQLVEVASFPDQQVTGVTVSSKGRIFVNFPFWDERHTLSVAELKDGKPQSFPDGRWNSKEGDAATRFVCVQSVVCDKGDHLLVVDTGSPMQQGVIANGAKLVEIDLTTDKVVRTFPMGPDVAPAASYLNDIRIDRENQSAYLTESGEGSLIVVDLSSGRARRLLENHPSTHAEPSKVLVVGDEKPVDPKTGGTPRFHADGIALDEQGGWLYYHALTGDTLYRVPTAALRNPALSPEALAAKVEKVAVTSSPDGMIEDNQGGIYLAAFEKSAVTRFDIAAGKETLIVRDDRLKWPDTFSWGPDGWLYVTTSQIHLMPKYNRGENKRIEPFRVYKVKSGN</sequence>
<reference evidence="4" key="1">
    <citation type="submission" date="2021-04" db="EMBL/GenBank/DDBJ databases">
        <title>Luteolibacter sp. 32A isolated from the skin of an Anderson's salamander (Ambystoma andersonii).</title>
        <authorList>
            <person name="Spergser J."/>
            <person name="Busse H.-J."/>
        </authorList>
    </citation>
    <scope>NUCLEOTIDE SEQUENCE</scope>
    <source>
        <strain evidence="4">32A</strain>
    </source>
</reference>